<proteinExistence type="predicted"/>
<dbReference type="EMBL" id="VDEP01000136">
    <property type="protein sequence ID" value="KAA1129721.1"/>
    <property type="molecule type" value="Genomic_DNA"/>
</dbReference>
<evidence type="ECO:0000313" key="3">
    <source>
        <dbReference type="EMBL" id="KAA1129721.1"/>
    </source>
</evidence>
<evidence type="ECO:0000313" key="4">
    <source>
        <dbReference type="Proteomes" id="UP000325313"/>
    </source>
</evidence>
<dbReference type="Proteomes" id="UP000325313">
    <property type="component" value="Unassembled WGS sequence"/>
</dbReference>
<feature type="compositionally biased region" description="Pro residues" evidence="2">
    <location>
        <begin position="9"/>
        <end position="20"/>
    </location>
</feature>
<keyword evidence="1" id="KW-0175">Coiled coil</keyword>
<comment type="caution">
    <text evidence="3">The sequence shown here is derived from an EMBL/GenBank/DDBJ whole genome shotgun (WGS) entry which is preliminary data.</text>
</comment>
<name>A0A5B0RUT7_PUCGR</name>
<feature type="region of interest" description="Disordered" evidence="2">
    <location>
        <begin position="1"/>
        <end position="22"/>
    </location>
</feature>
<feature type="coiled-coil region" evidence="1">
    <location>
        <begin position="53"/>
        <end position="80"/>
    </location>
</feature>
<dbReference type="AlphaFoldDB" id="A0A5B0RUT7"/>
<reference evidence="3 4" key="1">
    <citation type="submission" date="2019-05" db="EMBL/GenBank/DDBJ databases">
        <title>Emergence of the Ug99 lineage of the wheat stem rust pathogen through somatic hybridization.</title>
        <authorList>
            <person name="Li F."/>
            <person name="Upadhyaya N.M."/>
            <person name="Sperschneider J."/>
            <person name="Matny O."/>
            <person name="Nguyen-Phuc H."/>
            <person name="Mago R."/>
            <person name="Raley C."/>
            <person name="Miller M.E."/>
            <person name="Silverstein K.A.T."/>
            <person name="Henningsen E."/>
            <person name="Hirsch C.D."/>
            <person name="Visser B."/>
            <person name="Pretorius Z.A."/>
            <person name="Steffenson B.J."/>
            <person name="Schwessinger B."/>
            <person name="Dodds P.N."/>
            <person name="Figueroa M."/>
        </authorList>
    </citation>
    <scope>NUCLEOTIDE SEQUENCE [LARGE SCALE GENOMIC DNA]</scope>
    <source>
        <strain evidence="3 4">Ug99</strain>
    </source>
</reference>
<organism evidence="3 4">
    <name type="scientific">Puccinia graminis f. sp. tritici</name>
    <dbReference type="NCBI Taxonomy" id="56615"/>
    <lineage>
        <taxon>Eukaryota</taxon>
        <taxon>Fungi</taxon>
        <taxon>Dikarya</taxon>
        <taxon>Basidiomycota</taxon>
        <taxon>Pucciniomycotina</taxon>
        <taxon>Pucciniomycetes</taxon>
        <taxon>Pucciniales</taxon>
        <taxon>Pucciniaceae</taxon>
        <taxon>Puccinia</taxon>
    </lineage>
</organism>
<evidence type="ECO:0000256" key="1">
    <source>
        <dbReference type="SAM" id="Coils"/>
    </source>
</evidence>
<sequence length="85" mass="9464">MVQFRPRQAPEPLPEAPDPPTLTSLSQQLIWQHQLLAHQAGQGSPAQLAPATVAAMEAVLTRLEQRLEIISNHLQLLTQDLRSLR</sequence>
<accession>A0A5B0RUT7</accession>
<protein>
    <submittedName>
        <fullName evidence="3">Uncharacterized protein</fullName>
    </submittedName>
</protein>
<evidence type="ECO:0000256" key="2">
    <source>
        <dbReference type="SAM" id="MobiDB-lite"/>
    </source>
</evidence>
<gene>
    <name evidence="3" type="ORF">PGTUg99_035442</name>
</gene>